<dbReference type="AlphaFoldDB" id="A0A0C3IMP8"/>
<name>A0A0C3IMP8_PISTI</name>
<accession>A0A0C3IMP8</accession>
<feature type="non-terminal residue" evidence="1">
    <location>
        <position position="126"/>
    </location>
</feature>
<proteinExistence type="predicted"/>
<dbReference type="Proteomes" id="UP000054217">
    <property type="component" value="Unassembled WGS sequence"/>
</dbReference>
<dbReference type="STRING" id="870435.A0A0C3IMP8"/>
<dbReference type="EMBL" id="KN832018">
    <property type="protein sequence ID" value="KIN98222.1"/>
    <property type="molecule type" value="Genomic_DNA"/>
</dbReference>
<organism evidence="1 2">
    <name type="scientific">Pisolithus tinctorius Marx 270</name>
    <dbReference type="NCBI Taxonomy" id="870435"/>
    <lineage>
        <taxon>Eukaryota</taxon>
        <taxon>Fungi</taxon>
        <taxon>Dikarya</taxon>
        <taxon>Basidiomycota</taxon>
        <taxon>Agaricomycotina</taxon>
        <taxon>Agaricomycetes</taxon>
        <taxon>Agaricomycetidae</taxon>
        <taxon>Boletales</taxon>
        <taxon>Sclerodermatineae</taxon>
        <taxon>Pisolithaceae</taxon>
        <taxon>Pisolithus</taxon>
    </lineage>
</organism>
<dbReference type="HOGENOM" id="CLU_002498_5_0_1"/>
<dbReference type="OrthoDB" id="3267098at2759"/>
<dbReference type="InParanoid" id="A0A0C3IMP8"/>
<sequence length="126" mass="14279">MRIRYTTYDMCEEYDFLHLGHQSDIMVPTGESGPGCHPYWYARVLGIYHVDVRLLSRGEGFQNLHVLWVQWLGVSLGRRFRLAVGHLPKIGFVPTSDPATFGFLDPNIAIRAVHLIPAFTDGKGTH</sequence>
<gene>
    <name evidence="1" type="ORF">M404DRAFT_43751</name>
</gene>
<evidence type="ECO:0000313" key="2">
    <source>
        <dbReference type="Proteomes" id="UP000054217"/>
    </source>
</evidence>
<reference evidence="2" key="2">
    <citation type="submission" date="2015-01" db="EMBL/GenBank/DDBJ databases">
        <title>Evolutionary Origins and Diversification of the Mycorrhizal Mutualists.</title>
        <authorList>
            <consortium name="DOE Joint Genome Institute"/>
            <consortium name="Mycorrhizal Genomics Consortium"/>
            <person name="Kohler A."/>
            <person name="Kuo A."/>
            <person name="Nagy L.G."/>
            <person name="Floudas D."/>
            <person name="Copeland A."/>
            <person name="Barry K.W."/>
            <person name="Cichocki N."/>
            <person name="Veneault-Fourrey C."/>
            <person name="LaButti K."/>
            <person name="Lindquist E.A."/>
            <person name="Lipzen A."/>
            <person name="Lundell T."/>
            <person name="Morin E."/>
            <person name="Murat C."/>
            <person name="Riley R."/>
            <person name="Ohm R."/>
            <person name="Sun H."/>
            <person name="Tunlid A."/>
            <person name="Henrissat B."/>
            <person name="Grigoriev I.V."/>
            <person name="Hibbett D.S."/>
            <person name="Martin F."/>
        </authorList>
    </citation>
    <scope>NUCLEOTIDE SEQUENCE [LARGE SCALE GENOMIC DNA]</scope>
    <source>
        <strain evidence="2">Marx 270</strain>
    </source>
</reference>
<protein>
    <submittedName>
        <fullName evidence="1">Uncharacterized protein</fullName>
    </submittedName>
</protein>
<reference evidence="1 2" key="1">
    <citation type="submission" date="2014-04" db="EMBL/GenBank/DDBJ databases">
        <authorList>
            <consortium name="DOE Joint Genome Institute"/>
            <person name="Kuo A."/>
            <person name="Kohler A."/>
            <person name="Costa M.D."/>
            <person name="Nagy L.G."/>
            <person name="Floudas D."/>
            <person name="Copeland A."/>
            <person name="Barry K.W."/>
            <person name="Cichocki N."/>
            <person name="Veneault-Fourrey C."/>
            <person name="LaButti K."/>
            <person name="Lindquist E.A."/>
            <person name="Lipzen A."/>
            <person name="Lundell T."/>
            <person name="Morin E."/>
            <person name="Murat C."/>
            <person name="Sun H."/>
            <person name="Tunlid A."/>
            <person name="Henrissat B."/>
            <person name="Grigoriev I.V."/>
            <person name="Hibbett D.S."/>
            <person name="Martin F."/>
            <person name="Nordberg H.P."/>
            <person name="Cantor M.N."/>
            <person name="Hua S.X."/>
        </authorList>
    </citation>
    <scope>NUCLEOTIDE SEQUENCE [LARGE SCALE GENOMIC DNA]</scope>
    <source>
        <strain evidence="1 2">Marx 270</strain>
    </source>
</reference>
<keyword evidence="2" id="KW-1185">Reference proteome</keyword>
<evidence type="ECO:0000313" key="1">
    <source>
        <dbReference type="EMBL" id="KIN98222.1"/>
    </source>
</evidence>